<comment type="subcellular location">
    <subcellularLocation>
        <location evidence="1">Membrane</location>
        <topology evidence="1">Multi-pass membrane protein</topology>
    </subcellularLocation>
</comment>
<feature type="transmembrane region" description="Helical" evidence="5">
    <location>
        <begin position="84"/>
        <end position="102"/>
    </location>
</feature>
<dbReference type="OrthoDB" id="196054at2"/>
<dbReference type="InterPro" id="IPR022764">
    <property type="entry name" value="Peptidase_S54_rhomboid_dom"/>
</dbReference>
<protein>
    <submittedName>
        <fullName evidence="7">Rhomboid family GlyGly-CTERM serine protease</fullName>
    </submittedName>
</protein>
<dbReference type="SUPFAM" id="SSF144091">
    <property type="entry name" value="Rhomboid-like"/>
    <property type="match status" value="1"/>
</dbReference>
<dbReference type="AlphaFoldDB" id="A0A1I1QDS7"/>
<dbReference type="InterPro" id="IPR023826">
    <property type="entry name" value="Rhom-like_SP_proteobac"/>
</dbReference>
<keyword evidence="3 5" id="KW-1133">Transmembrane helix</keyword>
<keyword evidence="7" id="KW-0378">Hydrolase</keyword>
<evidence type="ECO:0000313" key="8">
    <source>
        <dbReference type="Proteomes" id="UP000198862"/>
    </source>
</evidence>
<dbReference type="EMBL" id="FOLO01000040">
    <property type="protein sequence ID" value="SFD20256.1"/>
    <property type="molecule type" value="Genomic_DNA"/>
</dbReference>
<keyword evidence="4 5" id="KW-0472">Membrane</keyword>
<feature type="domain" description="Peptidase S54 rhomboid" evidence="6">
    <location>
        <begin position="42"/>
        <end position="182"/>
    </location>
</feature>
<dbReference type="Proteomes" id="UP000198862">
    <property type="component" value="Unassembled WGS sequence"/>
</dbReference>
<dbReference type="RefSeq" id="WP_091988410.1">
    <property type="nucleotide sequence ID" value="NZ_FOLO01000040.1"/>
</dbReference>
<evidence type="ECO:0000256" key="3">
    <source>
        <dbReference type="ARBA" id="ARBA00022989"/>
    </source>
</evidence>
<dbReference type="GO" id="GO:0004252">
    <property type="term" value="F:serine-type endopeptidase activity"/>
    <property type="evidence" value="ECO:0007669"/>
    <property type="project" value="InterPro"/>
</dbReference>
<feature type="transmembrane region" description="Helical" evidence="5">
    <location>
        <begin position="53"/>
        <end position="72"/>
    </location>
</feature>
<evidence type="ECO:0000256" key="4">
    <source>
        <dbReference type="ARBA" id="ARBA00023136"/>
    </source>
</evidence>
<evidence type="ECO:0000313" key="7">
    <source>
        <dbReference type="EMBL" id="SFD20256.1"/>
    </source>
</evidence>
<evidence type="ECO:0000256" key="2">
    <source>
        <dbReference type="ARBA" id="ARBA00022692"/>
    </source>
</evidence>
<feature type="transmembrane region" description="Helical" evidence="5">
    <location>
        <begin position="12"/>
        <end position="33"/>
    </location>
</feature>
<keyword evidence="7" id="KW-0645">Protease</keyword>
<dbReference type="GO" id="GO:0006508">
    <property type="term" value="P:proteolysis"/>
    <property type="evidence" value="ECO:0007669"/>
    <property type="project" value="UniProtKB-KW"/>
</dbReference>
<dbReference type="Gene3D" id="1.20.1540.10">
    <property type="entry name" value="Rhomboid-like"/>
    <property type="match status" value="1"/>
</dbReference>
<dbReference type="Pfam" id="PF01694">
    <property type="entry name" value="Rhomboid"/>
    <property type="match status" value="1"/>
</dbReference>
<sequence length="192" mass="21575">MIDLPLNKKYILPPLTLSVLSFLFALFALNPVLEFDRSLITQGQFWRLLTGQLVHSNWYHLLLNCGGILLIWALHAEHTSPRRYLFNVIFLGLFCGIGLYLFYPETHIYTGLSGLLHGVIIFGALKDIQVGMKSGYVLFLGVWLKVLWEQYNGPNADVGILIDARVAIEAHLLGAIGGSVFILENLKHKLKS</sequence>
<dbReference type="InterPro" id="IPR035952">
    <property type="entry name" value="Rhomboid-like_sf"/>
</dbReference>
<dbReference type="GO" id="GO:0016020">
    <property type="term" value="C:membrane"/>
    <property type="evidence" value="ECO:0007669"/>
    <property type="project" value="UniProtKB-SubCell"/>
</dbReference>
<evidence type="ECO:0000256" key="5">
    <source>
        <dbReference type="SAM" id="Phobius"/>
    </source>
</evidence>
<evidence type="ECO:0000259" key="6">
    <source>
        <dbReference type="Pfam" id="PF01694"/>
    </source>
</evidence>
<accession>A0A1I1QDS7</accession>
<name>A0A1I1QDS7_9GAMM</name>
<evidence type="ECO:0000256" key="1">
    <source>
        <dbReference type="ARBA" id="ARBA00004141"/>
    </source>
</evidence>
<feature type="transmembrane region" description="Helical" evidence="5">
    <location>
        <begin position="160"/>
        <end position="183"/>
    </location>
</feature>
<keyword evidence="8" id="KW-1185">Reference proteome</keyword>
<dbReference type="NCBIfam" id="TIGR03902">
    <property type="entry name" value="rhom_GG_sort"/>
    <property type="match status" value="1"/>
</dbReference>
<feature type="transmembrane region" description="Helical" evidence="5">
    <location>
        <begin position="108"/>
        <end position="125"/>
    </location>
</feature>
<dbReference type="STRING" id="1123010.SAMN02745724_03856"/>
<keyword evidence="2 5" id="KW-0812">Transmembrane</keyword>
<gene>
    <name evidence="7" type="ORF">SAMN02745724_03856</name>
</gene>
<organism evidence="7 8">
    <name type="scientific">Pseudoalteromonas denitrificans DSM 6059</name>
    <dbReference type="NCBI Taxonomy" id="1123010"/>
    <lineage>
        <taxon>Bacteria</taxon>
        <taxon>Pseudomonadati</taxon>
        <taxon>Pseudomonadota</taxon>
        <taxon>Gammaproteobacteria</taxon>
        <taxon>Alteromonadales</taxon>
        <taxon>Pseudoalteromonadaceae</taxon>
        <taxon>Pseudoalteromonas</taxon>
    </lineage>
</organism>
<proteinExistence type="predicted"/>
<reference evidence="7 8" key="1">
    <citation type="submission" date="2016-10" db="EMBL/GenBank/DDBJ databases">
        <authorList>
            <person name="de Groot N.N."/>
        </authorList>
    </citation>
    <scope>NUCLEOTIDE SEQUENCE [LARGE SCALE GENOMIC DNA]</scope>
    <source>
        <strain evidence="7 8">DSM 6059</strain>
    </source>
</reference>